<dbReference type="NCBIfam" id="TIGR02227">
    <property type="entry name" value="sigpep_I_bact"/>
    <property type="match status" value="1"/>
</dbReference>
<feature type="domain" description="Peptidase S26" evidence="8">
    <location>
        <begin position="144"/>
        <end position="332"/>
    </location>
</feature>
<comment type="similarity">
    <text evidence="2 7">Belongs to the peptidase S26 family.</text>
</comment>
<keyword evidence="7" id="KW-0472">Membrane</keyword>
<dbReference type="EC" id="3.4.21.89" evidence="3 7"/>
<accession>A0A2S4HGX1</accession>
<dbReference type="InterPro" id="IPR019758">
    <property type="entry name" value="Pept_S26A_signal_pept_1_CS"/>
</dbReference>
<feature type="transmembrane region" description="Helical" evidence="7">
    <location>
        <begin position="84"/>
        <end position="104"/>
    </location>
</feature>
<evidence type="ECO:0000256" key="3">
    <source>
        <dbReference type="ARBA" id="ARBA00013208"/>
    </source>
</evidence>
<dbReference type="InterPro" id="IPR019533">
    <property type="entry name" value="Peptidase_S26"/>
</dbReference>
<keyword evidence="7" id="KW-0645">Protease</keyword>
<dbReference type="AlphaFoldDB" id="A0A2S4HGX1"/>
<name>A0A2S4HGX1_9GAMM</name>
<keyword evidence="5 7" id="KW-0378">Hydrolase</keyword>
<evidence type="ECO:0000256" key="6">
    <source>
        <dbReference type="PIRSR" id="PIRSR600223-1"/>
    </source>
</evidence>
<dbReference type="PROSITE" id="PS00761">
    <property type="entry name" value="SPASE_I_3"/>
    <property type="match status" value="1"/>
</dbReference>
<evidence type="ECO:0000256" key="4">
    <source>
        <dbReference type="ARBA" id="ARBA00019232"/>
    </source>
</evidence>
<evidence type="ECO:0000256" key="5">
    <source>
        <dbReference type="ARBA" id="ARBA00022801"/>
    </source>
</evidence>
<dbReference type="Gene3D" id="2.10.109.10">
    <property type="entry name" value="Umud Fragment, subunit A"/>
    <property type="match status" value="1"/>
</dbReference>
<comment type="caution">
    <text evidence="9">The sequence shown here is derived from an EMBL/GenBank/DDBJ whole genome shotgun (WGS) entry which is preliminary data.</text>
</comment>
<evidence type="ECO:0000256" key="7">
    <source>
        <dbReference type="RuleBase" id="RU362042"/>
    </source>
</evidence>
<feature type="transmembrane region" description="Helical" evidence="7">
    <location>
        <begin position="58"/>
        <end position="77"/>
    </location>
</feature>
<keyword evidence="7" id="KW-0812">Transmembrane</keyword>
<dbReference type="PROSITE" id="PS00760">
    <property type="entry name" value="SPASE_I_2"/>
    <property type="match status" value="1"/>
</dbReference>
<dbReference type="InterPro" id="IPR019757">
    <property type="entry name" value="Pept_S26A_signal_pept_1_Lys-AS"/>
</dbReference>
<evidence type="ECO:0000256" key="2">
    <source>
        <dbReference type="ARBA" id="ARBA00009370"/>
    </source>
</evidence>
<organism evidence="9 10">
    <name type="scientific">Zhongshania marina</name>
    <dbReference type="NCBI Taxonomy" id="2304603"/>
    <lineage>
        <taxon>Bacteria</taxon>
        <taxon>Pseudomonadati</taxon>
        <taxon>Pseudomonadota</taxon>
        <taxon>Gammaproteobacteria</taxon>
        <taxon>Cellvibrionales</taxon>
        <taxon>Spongiibacteraceae</taxon>
        <taxon>Zhongshania</taxon>
    </lineage>
</organism>
<proteinExistence type="inferred from homology"/>
<evidence type="ECO:0000256" key="1">
    <source>
        <dbReference type="ARBA" id="ARBA00000677"/>
    </source>
</evidence>
<evidence type="ECO:0000259" key="8">
    <source>
        <dbReference type="Pfam" id="PF10502"/>
    </source>
</evidence>
<protein>
    <recommendedName>
        <fullName evidence="4 7">Signal peptidase I</fullName>
        <ecNumber evidence="3 7">3.4.21.89</ecNumber>
    </recommendedName>
</protein>
<dbReference type="Proteomes" id="UP000237222">
    <property type="component" value="Unassembled WGS sequence"/>
</dbReference>
<comment type="catalytic activity">
    <reaction evidence="1 7">
        <text>Cleavage of hydrophobic, N-terminal signal or leader sequences from secreted and periplasmic proteins.</text>
        <dbReference type="EC" id="3.4.21.89"/>
    </reaction>
</comment>
<sequence length="351" mass="39762">MVNLILLVVAAVSLVVWLVQEVKGRRQIQQALQWCAEKRTASDAITLRQQVVPGWLEWTYRLVVFAWFIWIASVVLIKDGDFALALVVLTIIAGIIGGIDRFVFEKARQAYVSAGNVAVYITYFVKQDQETLKNEFGGMLPIAENARSFFPVLLVVLVLRSFVIEPFQIPSASMVPSLEVGDYILVNKFNYGLRLPVVGTKILEVGEPERGDVMVFFPPNDSRYFIKRVIGLPGDEIRYINKQLYVNGEIVQQSLIAEVPPLQPVTQVLSEQLGAVNHLVHHDKRIYRGDFVTKVDAGHYFMMGDNRDNSSDSRVWGQVPEENIVGQAFAIWMHWHSFSDLPSFNRVGRIR</sequence>
<dbReference type="SUPFAM" id="SSF51306">
    <property type="entry name" value="LexA/Signal peptidase"/>
    <property type="match status" value="1"/>
</dbReference>
<dbReference type="PRINTS" id="PR00727">
    <property type="entry name" value="LEADERPTASE"/>
</dbReference>
<dbReference type="GO" id="GO:0009003">
    <property type="term" value="F:signal peptidase activity"/>
    <property type="evidence" value="ECO:0007669"/>
    <property type="project" value="UniProtKB-EC"/>
</dbReference>
<dbReference type="InterPro" id="IPR036286">
    <property type="entry name" value="LexA/Signal_pep-like_sf"/>
</dbReference>
<keyword evidence="7" id="KW-1133">Transmembrane helix</keyword>
<dbReference type="CDD" id="cd06530">
    <property type="entry name" value="S26_SPase_I"/>
    <property type="match status" value="1"/>
</dbReference>
<evidence type="ECO:0000313" key="9">
    <source>
        <dbReference type="EMBL" id="POP53223.1"/>
    </source>
</evidence>
<dbReference type="Pfam" id="PF10502">
    <property type="entry name" value="Peptidase_S26"/>
    <property type="match status" value="1"/>
</dbReference>
<dbReference type="OrthoDB" id="9815782at2"/>
<feature type="active site" evidence="6">
    <location>
        <position position="227"/>
    </location>
</feature>
<dbReference type="GO" id="GO:0006465">
    <property type="term" value="P:signal peptide processing"/>
    <property type="evidence" value="ECO:0007669"/>
    <property type="project" value="InterPro"/>
</dbReference>
<dbReference type="RefSeq" id="WP_103684165.1">
    <property type="nucleotide sequence ID" value="NZ_PQGG01000019.1"/>
</dbReference>
<dbReference type="InterPro" id="IPR000223">
    <property type="entry name" value="Pept_S26A_signal_pept_1"/>
</dbReference>
<feature type="active site" evidence="6">
    <location>
        <position position="173"/>
    </location>
</feature>
<reference evidence="9" key="1">
    <citation type="submission" date="2018-01" db="EMBL/GenBank/DDBJ databases">
        <authorList>
            <person name="Yu X.-D."/>
        </authorList>
    </citation>
    <scope>NUCLEOTIDE SEQUENCE</scope>
    <source>
        <strain evidence="9">ZX-21</strain>
    </source>
</reference>
<dbReference type="PANTHER" id="PTHR43390">
    <property type="entry name" value="SIGNAL PEPTIDASE I"/>
    <property type="match status" value="1"/>
</dbReference>
<dbReference type="EMBL" id="PQGG01000019">
    <property type="protein sequence ID" value="POP53223.1"/>
    <property type="molecule type" value="Genomic_DNA"/>
</dbReference>
<comment type="subcellular location">
    <subcellularLocation>
        <location evidence="7">Membrane</location>
        <topology evidence="7">Multi-pass membrane protein</topology>
    </subcellularLocation>
</comment>
<gene>
    <name evidence="9" type="primary">lepB</name>
    <name evidence="9" type="ORF">C0068_09065</name>
</gene>
<dbReference type="GO" id="GO:0004252">
    <property type="term" value="F:serine-type endopeptidase activity"/>
    <property type="evidence" value="ECO:0007669"/>
    <property type="project" value="InterPro"/>
</dbReference>
<dbReference type="GO" id="GO:0016020">
    <property type="term" value="C:membrane"/>
    <property type="evidence" value="ECO:0007669"/>
    <property type="project" value="UniProtKB-SubCell"/>
</dbReference>
<evidence type="ECO:0000313" key="10">
    <source>
        <dbReference type="Proteomes" id="UP000237222"/>
    </source>
</evidence>
<dbReference type="PANTHER" id="PTHR43390:SF1">
    <property type="entry name" value="CHLOROPLAST PROCESSING PEPTIDASE"/>
    <property type="match status" value="1"/>
</dbReference>